<dbReference type="PANTHER" id="PTHR10414:SF71">
    <property type="entry name" value="FI05338P"/>
    <property type="match status" value="1"/>
</dbReference>
<dbReference type="PANTHER" id="PTHR10414">
    <property type="entry name" value="ETHANOLAMINEPHOSPHOTRANSFERASE"/>
    <property type="match status" value="1"/>
</dbReference>
<dbReference type="PROSITE" id="PS00379">
    <property type="entry name" value="CDP_ALCOHOL_P_TRANSF"/>
    <property type="match status" value="1"/>
</dbReference>
<reference evidence="8" key="1">
    <citation type="submission" date="2016-11" db="UniProtKB">
        <authorList>
            <consortium name="WormBaseParasite"/>
        </authorList>
    </citation>
    <scope>IDENTIFICATION</scope>
</reference>
<feature type="transmembrane region" description="Helical" evidence="6">
    <location>
        <begin position="254"/>
        <end position="272"/>
    </location>
</feature>
<protein>
    <submittedName>
        <fullName evidence="8">Ethanolaminephosphotransferase 1</fullName>
    </submittedName>
</protein>
<dbReference type="GO" id="GO:0005789">
    <property type="term" value="C:endoplasmic reticulum membrane"/>
    <property type="evidence" value="ECO:0007669"/>
    <property type="project" value="TreeGrafter"/>
</dbReference>
<keyword evidence="7" id="KW-1185">Reference proteome</keyword>
<proteinExistence type="inferred from homology"/>
<comment type="similarity">
    <text evidence="2 5">Belongs to the CDP-alcohol phosphatidyltransferase class-I family.</text>
</comment>
<feature type="transmembrane region" description="Helical" evidence="6">
    <location>
        <begin position="321"/>
        <end position="342"/>
    </location>
</feature>
<feature type="transmembrane region" description="Helical" evidence="6">
    <location>
        <begin position="115"/>
        <end position="133"/>
    </location>
</feature>
<evidence type="ECO:0000256" key="2">
    <source>
        <dbReference type="ARBA" id="ARBA00010441"/>
    </source>
</evidence>
<organism evidence="7 8">
    <name type="scientific">Heterorhabditis bacteriophora</name>
    <name type="common">Entomopathogenic nematode worm</name>
    <dbReference type="NCBI Taxonomy" id="37862"/>
    <lineage>
        <taxon>Eukaryota</taxon>
        <taxon>Metazoa</taxon>
        <taxon>Ecdysozoa</taxon>
        <taxon>Nematoda</taxon>
        <taxon>Chromadorea</taxon>
        <taxon>Rhabditida</taxon>
        <taxon>Rhabditina</taxon>
        <taxon>Rhabditomorpha</taxon>
        <taxon>Strongyloidea</taxon>
        <taxon>Heterorhabditidae</taxon>
        <taxon>Heterorhabditis</taxon>
    </lineage>
</organism>
<dbReference type="InterPro" id="IPR014472">
    <property type="entry name" value="CHOPT"/>
</dbReference>
<feature type="transmembrane region" description="Helical" evidence="6">
    <location>
        <begin position="362"/>
        <end position="384"/>
    </location>
</feature>
<evidence type="ECO:0000256" key="4">
    <source>
        <dbReference type="ARBA" id="ARBA00023136"/>
    </source>
</evidence>
<evidence type="ECO:0000256" key="5">
    <source>
        <dbReference type="RuleBase" id="RU003750"/>
    </source>
</evidence>
<comment type="subcellular location">
    <subcellularLocation>
        <location evidence="1">Membrane</location>
    </subcellularLocation>
</comment>
<sequence length="416" mass="47728">MFSDCQITRENSVYTFMGLFDIKYLSATHIRGFDKYKVLISMLFIHTKYSCIDNSPISVYISHPFWNWLVNFYPRTWAPNMLTLTGWALVMGCFLLESILDYDITSNTVGSKNPIPNWFWLVASICTWLGYTLDGTDGKQARRIGASGPTGELFDHGLDSWSTVPFTITIFSVFGRGEFSVSPIHLLCVVISVQVVFIVTHWEKYNTGVLFLSWGYDASQYGLVFVYLFTYFVGYEWYKFYIIGDFSFANTFETGFYLCCLGSLIMSGYNMWYSYSIDKTFKQANIYEGIRPIFPCITLFGISLFWATYSPTSIIDRDPRLFFFTMGTVFSNIACYMQLLLVSRSFSNSKFTLNRGVLGLSLWMPAFELFILRSSALLIVSLHVHYGICVRLSPDAALIAIEQAYMYHKSFTAFPL</sequence>
<feature type="transmembrane region" description="Helical" evidence="6">
    <location>
        <begin position="184"/>
        <end position="202"/>
    </location>
</feature>
<dbReference type="InterPro" id="IPR043130">
    <property type="entry name" value="CDP-OH_PTrfase_TM_dom"/>
</dbReference>
<dbReference type="Gene3D" id="1.20.120.1760">
    <property type="match status" value="1"/>
</dbReference>
<dbReference type="Proteomes" id="UP000095283">
    <property type="component" value="Unplaced"/>
</dbReference>
<dbReference type="InterPro" id="IPR000462">
    <property type="entry name" value="CDP-OH_P_trans"/>
</dbReference>
<evidence type="ECO:0000313" key="7">
    <source>
        <dbReference type="Proteomes" id="UP000095283"/>
    </source>
</evidence>
<dbReference type="GO" id="GO:0004307">
    <property type="term" value="F:ethanolaminephosphotransferase activity"/>
    <property type="evidence" value="ECO:0007669"/>
    <property type="project" value="TreeGrafter"/>
</dbReference>
<accession>A0A1I7XCU6</accession>
<keyword evidence="6" id="KW-0812">Transmembrane</keyword>
<dbReference type="WBParaSite" id="Hba_15350">
    <property type="protein sequence ID" value="Hba_15350"/>
    <property type="gene ID" value="Hba_15350"/>
</dbReference>
<keyword evidence="4 6" id="KW-0472">Membrane</keyword>
<dbReference type="GO" id="GO:0005794">
    <property type="term" value="C:Golgi apparatus"/>
    <property type="evidence" value="ECO:0007669"/>
    <property type="project" value="TreeGrafter"/>
</dbReference>
<dbReference type="Pfam" id="PF01066">
    <property type="entry name" value="CDP-OH_P_transf"/>
    <property type="match status" value="1"/>
</dbReference>
<dbReference type="FunFam" id="1.20.120.1760:FF:000016">
    <property type="entry name" value="ethanolaminephosphotransferase 1"/>
    <property type="match status" value="1"/>
</dbReference>
<feature type="transmembrane region" description="Helical" evidence="6">
    <location>
        <begin position="81"/>
        <end position="100"/>
    </location>
</feature>
<evidence type="ECO:0000256" key="1">
    <source>
        <dbReference type="ARBA" id="ARBA00004370"/>
    </source>
</evidence>
<name>A0A1I7XCU6_HETBA</name>
<keyword evidence="3 5" id="KW-0808">Transferase</keyword>
<dbReference type="GO" id="GO:0006646">
    <property type="term" value="P:phosphatidylethanolamine biosynthetic process"/>
    <property type="evidence" value="ECO:0007669"/>
    <property type="project" value="TreeGrafter"/>
</dbReference>
<feature type="transmembrane region" description="Helical" evidence="6">
    <location>
        <begin position="292"/>
        <end position="309"/>
    </location>
</feature>
<evidence type="ECO:0000256" key="6">
    <source>
        <dbReference type="SAM" id="Phobius"/>
    </source>
</evidence>
<keyword evidence="6" id="KW-1133">Transmembrane helix</keyword>
<evidence type="ECO:0000256" key="3">
    <source>
        <dbReference type="ARBA" id="ARBA00022679"/>
    </source>
</evidence>
<dbReference type="AlphaFoldDB" id="A0A1I7XCU6"/>
<feature type="transmembrane region" description="Helical" evidence="6">
    <location>
        <begin position="222"/>
        <end position="242"/>
    </location>
</feature>
<dbReference type="InterPro" id="IPR048254">
    <property type="entry name" value="CDP_ALCOHOL_P_TRANSF_CS"/>
</dbReference>
<evidence type="ECO:0000313" key="8">
    <source>
        <dbReference type="WBParaSite" id="Hba_15350"/>
    </source>
</evidence>